<evidence type="ECO:0000256" key="1">
    <source>
        <dbReference type="ARBA" id="ARBA00000085"/>
    </source>
</evidence>
<keyword evidence="10" id="KW-0472">Membrane</keyword>
<dbReference type="GO" id="GO:0000155">
    <property type="term" value="F:phosphorelay sensor kinase activity"/>
    <property type="evidence" value="ECO:0007669"/>
    <property type="project" value="InterPro"/>
</dbReference>
<dbReference type="SUPFAM" id="SSF47384">
    <property type="entry name" value="Homodimeric domain of signal transducing histidine kinase"/>
    <property type="match status" value="1"/>
</dbReference>
<dbReference type="PANTHER" id="PTHR43065">
    <property type="entry name" value="SENSOR HISTIDINE KINASE"/>
    <property type="match status" value="1"/>
</dbReference>
<keyword evidence="13" id="KW-1185">Reference proteome</keyword>
<comment type="subcellular location">
    <subcellularLocation>
        <location evidence="2">Cell membrane</location>
    </subcellularLocation>
</comment>
<evidence type="ECO:0000256" key="8">
    <source>
        <dbReference type="ARBA" id="ARBA00022840"/>
    </source>
</evidence>
<feature type="transmembrane region" description="Helical" evidence="10">
    <location>
        <begin position="23"/>
        <end position="40"/>
    </location>
</feature>
<dbReference type="InterPro" id="IPR003661">
    <property type="entry name" value="HisK_dim/P_dom"/>
</dbReference>
<dbReference type="Pfam" id="PF00512">
    <property type="entry name" value="HisKA"/>
    <property type="match status" value="1"/>
</dbReference>
<evidence type="ECO:0000313" key="12">
    <source>
        <dbReference type="EMBL" id="OKL53668.1"/>
    </source>
</evidence>
<dbReference type="SUPFAM" id="SSF55874">
    <property type="entry name" value="ATPase domain of HSP90 chaperone/DNA topoisomerase II/histidine kinase"/>
    <property type="match status" value="1"/>
</dbReference>
<keyword evidence="10" id="KW-1133">Transmembrane helix</keyword>
<evidence type="ECO:0000256" key="10">
    <source>
        <dbReference type="SAM" id="Phobius"/>
    </source>
</evidence>
<keyword evidence="6" id="KW-0547">Nucleotide-binding</keyword>
<keyword evidence="4" id="KW-0597">Phosphoprotein</keyword>
<dbReference type="EC" id="2.7.13.3" evidence="3"/>
<keyword evidence="5" id="KW-0808">Transferase</keyword>
<dbReference type="Gene3D" id="3.30.565.10">
    <property type="entry name" value="Histidine kinase-like ATPase, C-terminal domain"/>
    <property type="match status" value="1"/>
</dbReference>
<dbReference type="GO" id="GO:0005524">
    <property type="term" value="F:ATP binding"/>
    <property type="evidence" value="ECO:0007669"/>
    <property type="project" value="UniProtKB-KW"/>
</dbReference>
<dbReference type="CDD" id="cd00082">
    <property type="entry name" value="HisKA"/>
    <property type="match status" value="1"/>
</dbReference>
<accession>A0A1Q5Q1F3</accession>
<comment type="caution">
    <text evidence="12">The sequence shown here is derived from an EMBL/GenBank/DDBJ whole genome shotgun (WGS) entry which is preliminary data.</text>
</comment>
<dbReference type="Proteomes" id="UP000185628">
    <property type="component" value="Unassembled WGS sequence"/>
</dbReference>
<keyword evidence="9" id="KW-0902">Two-component regulatory system</keyword>
<evidence type="ECO:0000256" key="5">
    <source>
        <dbReference type="ARBA" id="ARBA00022679"/>
    </source>
</evidence>
<dbReference type="Gene3D" id="1.10.287.130">
    <property type="match status" value="1"/>
</dbReference>
<name>A0A1Q5Q1F3_9ACTO</name>
<evidence type="ECO:0000256" key="6">
    <source>
        <dbReference type="ARBA" id="ARBA00022741"/>
    </source>
</evidence>
<evidence type="ECO:0000256" key="3">
    <source>
        <dbReference type="ARBA" id="ARBA00012438"/>
    </source>
</evidence>
<dbReference type="OrthoDB" id="9757990at2"/>
<evidence type="ECO:0000256" key="4">
    <source>
        <dbReference type="ARBA" id="ARBA00022553"/>
    </source>
</evidence>
<dbReference type="InterPro" id="IPR003594">
    <property type="entry name" value="HATPase_dom"/>
</dbReference>
<comment type="catalytic activity">
    <reaction evidence="1">
        <text>ATP + protein L-histidine = ADP + protein N-phospho-L-histidine.</text>
        <dbReference type="EC" id="2.7.13.3"/>
    </reaction>
</comment>
<evidence type="ECO:0000259" key="11">
    <source>
        <dbReference type="PROSITE" id="PS50109"/>
    </source>
</evidence>
<keyword evidence="7 12" id="KW-0418">Kinase</keyword>
<gene>
    <name evidence="12" type="ORF">BSZ39_08220</name>
</gene>
<feature type="domain" description="Histidine kinase" evidence="11">
    <location>
        <begin position="146"/>
        <end position="361"/>
    </location>
</feature>
<dbReference type="PRINTS" id="PR00344">
    <property type="entry name" value="BCTRLSENSOR"/>
</dbReference>
<feature type="transmembrane region" description="Helical" evidence="10">
    <location>
        <begin position="95"/>
        <end position="115"/>
    </location>
</feature>
<dbReference type="EMBL" id="MQVR01000046">
    <property type="protein sequence ID" value="OKL53668.1"/>
    <property type="molecule type" value="Genomic_DNA"/>
</dbReference>
<dbReference type="InterPro" id="IPR036890">
    <property type="entry name" value="HATPase_C_sf"/>
</dbReference>
<sequence>MHPDSHSPTSASVPNRTPSRGRVAIRYGLISLALALIFIFDTTTRYEVAAAVLYTVVIFVAHSALGRGELIGLTIVSVVLTVVSFALTLDGELDSGLINTGLSIAIIIAIAFLIIRADDARHTAQQTQEQLKKIVQVHGLEGLTTSIAHEVNQPLAAITTSGHACQRWLNQNPPNIDKAHEALGRILHDAYRADTIISRIRRLTQGEPPHTNAFEVNTAVQEVLELSQAELRRHRITLHTEFAQELPRALADSVQTQQVVGNLLLNAIQALAGSTTNERRITVASTHEDGHIVVSVIDTGPGIDPEIQPHLFDAFWTTKDDGMGVGLSISRAIIEANGGRIWTDTPASGGAAFSISLPVVPKKAPS</sequence>
<keyword evidence="10" id="KW-0812">Transmembrane</keyword>
<feature type="transmembrane region" description="Helical" evidence="10">
    <location>
        <begin position="46"/>
        <end position="65"/>
    </location>
</feature>
<dbReference type="InterPro" id="IPR005467">
    <property type="entry name" value="His_kinase_dom"/>
</dbReference>
<dbReference type="SMART" id="SM00388">
    <property type="entry name" value="HisKA"/>
    <property type="match status" value="1"/>
</dbReference>
<reference evidence="13" key="1">
    <citation type="submission" date="2016-12" db="EMBL/GenBank/DDBJ databases">
        <authorList>
            <person name="Meng X."/>
        </authorList>
    </citation>
    <scope>NUCLEOTIDE SEQUENCE [LARGE SCALE GENOMIC DNA]</scope>
    <source>
        <strain evidence="13">DSM 19116</strain>
    </source>
</reference>
<dbReference type="InterPro" id="IPR004358">
    <property type="entry name" value="Sig_transdc_His_kin-like_C"/>
</dbReference>
<organism evidence="12 13">
    <name type="scientific">Bowdeniella nasicola</name>
    <dbReference type="NCBI Taxonomy" id="208480"/>
    <lineage>
        <taxon>Bacteria</taxon>
        <taxon>Bacillati</taxon>
        <taxon>Actinomycetota</taxon>
        <taxon>Actinomycetes</taxon>
        <taxon>Actinomycetales</taxon>
        <taxon>Actinomycetaceae</taxon>
        <taxon>Bowdeniella</taxon>
    </lineage>
</organism>
<feature type="transmembrane region" description="Helical" evidence="10">
    <location>
        <begin position="70"/>
        <end position="89"/>
    </location>
</feature>
<evidence type="ECO:0000256" key="9">
    <source>
        <dbReference type="ARBA" id="ARBA00023012"/>
    </source>
</evidence>
<dbReference type="PROSITE" id="PS50109">
    <property type="entry name" value="HIS_KIN"/>
    <property type="match status" value="1"/>
</dbReference>
<dbReference type="SMART" id="SM00387">
    <property type="entry name" value="HATPase_c"/>
    <property type="match status" value="1"/>
</dbReference>
<evidence type="ECO:0000256" key="2">
    <source>
        <dbReference type="ARBA" id="ARBA00004236"/>
    </source>
</evidence>
<evidence type="ECO:0000256" key="7">
    <source>
        <dbReference type="ARBA" id="ARBA00022777"/>
    </source>
</evidence>
<dbReference type="AlphaFoldDB" id="A0A1Q5Q1F3"/>
<dbReference type="Pfam" id="PF02518">
    <property type="entry name" value="HATPase_c"/>
    <property type="match status" value="1"/>
</dbReference>
<keyword evidence="8" id="KW-0067">ATP-binding</keyword>
<dbReference type="PANTHER" id="PTHR43065:SF10">
    <property type="entry name" value="PEROXIDE STRESS-ACTIVATED HISTIDINE KINASE MAK3"/>
    <property type="match status" value="1"/>
</dbReference>
<dbReference type="InterPro" id="IPR036097">
    <property type="entry name" value="HisK_dim/P_sf"/>
</dbReference>
<protein>
    <recommendedName>
        <fullName evidence="3">histidine kinase</fullName>
        <ecNumber evidence="3">2.7.13.3</ecNumber>
    </recommendedName>
</protein>
<dbReference type="GO" id="GO:0005886">
    <property type="term" value="C:plasma membrane"/>
    <property type="evidence" value="ECO:0007669"/>
    <property type="project" value="UniProtKB-SubCell"/>
</dbReference>
<evidence type="ECO:0000313" key="13">
    <source>
        <dbReference type="Proteomes" id="UP000185628"/>
    </source>
</evidence>
<proteinExistence type="predicted"/>